<dbReference type="InterPro" id="IPR013325">
    <property type="entry name" value="RNA_pol_sigma_r2"/>
</dbReference>
<dbReference type="InterPro" id="IPR036388">
    <property type="entry name" value="WH-like_DNA-bd_sf"/>
</dbReference>
<proteinExistence type="inferred from homology"/>
<evidence type="ECO:0000256" key="5">
    <source>
        <dbReference type="ARBA" id="ARBA00023163"/>
    </source>
</evidence>
<gene>
    <name evidence="8" type="ORF">ACFPOF_27845</name>
</gene>
<dbReference type="PANTHER" id="PTHR43133:SF8">
    <property type="entry name" value="RNA POLYMERASE SIGMA FACTOR HI_1459-RELATED"/>
    <property type="match status" value="1"/>
</dbReference>
<dbReference type="EMBL" id="JBHSMI010000056">
    <property type="protein sequence ID" value="MFC5406563.1"/>
    <property type="molecule type" value="Genomic_DNA"/>
</dbReference>
<protein>
    <submittedName>
        <fullName evidence="8">Sigma-70 family RNA polymerase sigma factor</fullName>
    </submittedName>
</protein>
<dbReference type="Gene3D" id="1.10.10.10">
    <property type="entry name" value="Winged helix-like DNA-binding domain superfamily/Winged helix DNA-binding domain"/>
    <property type="match status" value="1"/>
</dbReference>
<dbReference type="SUPFAM" id="SSF88946">
    <property type="entry name" value="Sigma2 domain of RNA polymerase sigma factors"/>
    <property type="match status" value="1"/>
</dbReference>
<dbReference type="PANTHER" id="PTHR43133">
    <property type="entry name" value="RNA POLYMERASE ECF-TYPE SIGMA FACTO"/>
    <property type="match status" value="1"/>
</dbReference>
<sequence length="181" mass="21135">MEEKMLIQQLKQKNQIALEKIISYYSAYVHTVVRNVLGTYMKAEDIEEVVSDAFVLLWNHAEQIREDSTTLKSYLASIARNQALKKLRNHNPLICTLDDDILILDESIDPIERSEQKHMLESALSLMNELDREIFIRYYYFMEKTNHIAEQLKMNESTVRSRLSRGRSNLKQILIKGGLST</sequence>
<evidence type="ECO:0000259" key="6">
    <source>
        <dbReference type="Pfam" id="PF04542"/>
    </source>
</evidence>
<dbReference type="Pfam" id="PF04542">
    <property type="entry name" value="Sigma70_r2"/>
    <property type="match status" value="1"/>
</dbReference>
<dbReference type="SUPFAM" id="SSF88659">
    <property type="entry name" value="Sigma3 and sigma4 domains of RNA polymerase sigma factors"/>
    <property type="match status" value="1"/>
</dbReference>
<evidence type="ECO:0000256" key="2">
    <source>
        <dbReference type="ARBA" id="ARBA00023015"/>
    </source>
</evidence>
<dbReference type="Gene3D" id="1.10.1740.10">
    <property type="match status" value="1"/>
</dbReference>
<keyword evidence="2" id="KW-0805">Transcription regulation</keyword>
<organism evidence="8 9">
    <name type="scientific">Cohnella soli</name>
    <dbReference type="NCBI Taxonomy" id="425005"/>
    <lineage>
        <taxon>Bacteria</taxon>
        <taxon>Bacillati</taxon>
        <taxon>Bacillota</taxon>
        <taxon>Bacilli</taxon>
        <taxon>Bacillales</taxon>
        <taxon>Paenibacillaceae</taxon>
        <taxon>Cohnella</taxon>
    </lineage>
</organism>
<name>A0ABW0I1X7_9BACL</name>
<evidence type="ECO:0000256" key="1">
    <source>
        <dbReference type="ARBA" id="ARBA00010641"/>
    </source>
</evidence>
<dbReference type="NCBIfam" id="TIGR02937">
    <property type="entry name" value="sigma70-ECF"/>
    <property type="match status" value="1"/>
</dbReference>
<reference evidence="9" key="1">
    <citation type="journal article" date="2019" name="Int. J. Syst. Evol. Microbiol.">
        <title>The Global Catalogue of Microorganisms (GCM) 10K type strain sequencing project: providing services to taxonomists for standard genome sequencing and annotation.</title>
        <authorList>
            <consortium name="The Broad Institute Genomics Platform"/>
            <consortium name="The Broad Institute Genome Sequencing Center for Infectious Disease"/>
            <person name="Wu L."/>
            <person name="Ma J."/>
        </authorList>
    </citation>
    <scope>NUCLEOTIDE SEQUENCE [LARGE SCALE GENOMIC DNA]</scope>
    <source>
        <strain evidence="9">CGMCC 1.18575</strain>
    </source>
</reference>
<dbReference type="InterPro" id="IPR007627">
    <property type="entry name" value="RNA_pol_sigma70_r2"/>
</dbReference>
<evidence type="ECO:0000259" key="7">
    <source>
        <dbReference type="Pfam" id="PF08281"/>
    </source>
</evidence>
<accession>A0ABW0I1X7</accession>
<dbReference type="InterPro" id="IPR014284">
    <property type="entry name" value="RNA_pol_sigma-70_dom"/>
</dbReference>
<feature type="domain" description="RNA polymerase sigma-70 region 2" evidence="6">
    <location>
        <begin position="24"/>
        <end position="90"/>
    </location>
</feature>
<evidence type="ECO:0000256" key="3">
    <source>
        <dbReference type="ARBA" id="ARBA00023082"/>
    </source>
</evidence>
<keyword evidence="9" id="KW-1185">Reference proteome</keyword>
<evidence type="ECO:0000313" key="9">
    <source>
        <dbReference type="Proteomes" id="UP001596113"/>
    </source>
</evidence>
<dbReference type="Proteomes" id="UP001596113">
    <property type="component" value="Unassembled WGS sequence"/>
</dbReference>
<feature type="domain" description="RNA polymerase sigma factor 70 region 4 type 2" evidence="7">
    <location>
        <begin position="119"/>
        <end position="170"/>
    </location>
</feature>
<dbReference type="RefSeq" id="WP_378138662.1">
    <property type="nucleotide sequence ID" value="NZ_JBHSMI010000056.1"/>
</dbReference>
<dbReference type="InterPro" id="IPR039425">
    <property type="entry name" value="RNA_pol_sigma-70-like"/>
</dbReference>
<dbReference type="InterPro" id="IPR013249">
    <property type="entry name" value="RNA_pol_sigma70_r4_t2"/>
</dbReference>
<evidence type="ECO:0000256" key="4">
    <source>
        <dbReference type="ARBA" id="ARBA00023125"/>
    </source>
</evidence>
<dbReference type="InterPro" id="IPR013324">
    <property type="entry name" value="RNA_pol_sigma_r3/r4-like"/>
</dbReference>
<keyword evidence="5" id="KW-0804">Transcription</keyword>
<keyword evidence="3" id="KW-0731">Sigma factor</keyword>
<comment type="caution">
    <text evidence="8">The sequence shown here is derived from an EMBL/GenBank/DDBJ whole genome shotgun (WGS) entry which is preliminary data.</text>
</comment>
<comment type="similarity">
    <text evidence="1">Belongs to the sigma-70 factor family. ECF subfamily.</text>
</comment>
<keyword evidence="4" id="KW-0238">DNA-binding</keyword>
<dbReference type="Pfam" id="PF08281">
    <property type="entry name" value="Sigma70_r4_2"/>
    <property type="match status" value="1"/>
</dbReference>
<evidence type="ECO:0000313" key="8">
    <source>
        <dbReference type="EMBL" id="MFC5406563.1"/>
    </source>
</evidence>